<dbReference type="Pfam" id="PF11553">
    <property type="entry name" value="DUF3231"/>
    <property type="match status" value="1"/>
</dbReference>
<evidence type="ECO:0000313" key="1">
    <source>
        <dbReference type="EMBL" id="MFC4556854.1"/>
    </source>
</evidence>
<dbReference type="InterPro" id="IPR012347">
    <property type="entry name" value="Ferritin-like"/>
</dbReference>
<protein>
    <submittedName>
        <fullName evidence="1">DUF3231 family protein</fullName>
    </submittedName>
</protein>
<name>A0ABV9DF15_9BACI</name>
<proteinExistence type="predicted"/>
<accession>A0ABV9DF15</accession>
<evidence type="ECO:0000313" key="2">
    <source>
        <dbReference type="Proteomes" id="UP001595989"/>
    </source>
</evidence>
<reference evidence="2" key="1">
    <citation type="journal article" date="2019" name="Int. J. Syst. Evol. Microbiol.">
        <title>The Global Catalogue of Microorganisms (GCM) 10K type strain sequencing project: providing services to taxonomists for standard genome sequencing and annotation.</title>
        <authorList>
            <consortium name="The Broad Institute Genomics Platform"/>
            <consortium name="The Broad Institute Genome Sequencing Center for Infectious Disease"/>
            <person name="Wu L."/>
            <person name="Ma J."/>
        </authorList>
    </citation>
    <scope>NUCLEOTIDE SEQUENCE [LARGE SCALE GENOMIC DNA]</scope>
    <source>
        <strain evidence="2">CGMCC 4.7426</strain>
    </source>
</reference>
<keyword evidence="2" id="KW-1185">Reference proteome</keyword>
<dbReference type="Gene3D" id="1.20.1260.10">
    <property type="match status" value="1"/>
</dbReference>
<dbReference type="EMBL" id="JBHSFU010000003">
    <property type="protein sequence ID" value="MFC4556854.1"/>
    <property type="molecule type" value="Genomic_DNA"/>
</dbReference>
<dbReference type="RefSeq" id="WP_390292789.1">
    <property type="nucleotide sequence ID" value="NZ_JBHSFU010000003.1"/>
</dbReference>
<dbReference type="InterPro" id="IPR021617">
    <property type="entry name" value="DUF3231"/>
</dbReference>
<organism evidence="1 2">
    <name type="scientific">Virgibacillus kekensis</name>
    <dbReference type="NCBI Taxonomy" id="202261"/>
    <lineage>
        <taxon>Bacteria</taxon>
        <taxon>Bacillati</taxon>
        <taxon>Bacillota</taxon>
        <taxon>Bacilli</taxon>
        <taxon>Bacillales</taxon>
        <taxon>Bacillaceae</taxon>
        <taxon>Virgibacillus</taxon>
    </lineage>
</organism>
<gene>
    <name evidence="1" type="ORF">ACFO3D_01370</name>
</gene>
<comment type="caution">
    <text evidence="1">The sequence shown here is derived from an EMBL/GenBank/DDBJ whole genome shotgun (WGS) entry which is preliminary data.</text>
</comment>
<sequence>MGILSGNPKKQPLHYGEVFSLWSYLLASKGNYAAFQTYMNHTGDKELKQLLEESVQGIKKESEEIEELLKINGVALPPSPPERSLANLEEIPVGAKFNDQEISAMLSGAIGQGLIACSTIISQSTREDVAMLFGQFHMNKAQLGARALRLNKEKGWLIMPPMHTKVPDQN</sequence>
<dbReference type="Proteomes" id="UP001595989">
    <property type="component" value="Unassembled WGS sequence"/>
</dbReference>